<accession>A0A319CNJ5</accession>
<dbReference type="SUPFAM" id="SSF51197">
    <property type="entry name" value="Clavaminate synthase-like"/>
    <property type="match status" value="1"/>
</dbReference>
<proteinExistence type="predicted"/>
<dbReference type="Proteomes" id="UP000248340">
    <property type="component" value="Unassembled WGS sequence"/>
</dbReference>
<sequence>MAPLMDTPAGRGTSAFHDQISASSFSLTALISATVDNGAAVIERWRTWAIGQASALLDQHLTVASEFNAKIEGPLYCNLLGPTQWPSEGSLPEFAPLVQQPIKEVAGVANTVRGLAAKAMGIDNRLLDQLFDAKQQYRGRMIKYPSPPADADPAAVQALGAHQDTAFATLICQLTDHISLQVQNAQGTWIDCPPVPGYLHHRPICRR</sequence>
<dbReference type="AlphaFoldDB" id="A0A319CNJ5"/>
<evidence type="ECO:0000313" key="1">
    <source>
        <dbReference type="EMBL" id="PYH86734.1"/>
    </source>
</evidence>
<keyword evidence="2" id="KW-1185">Reference proteome</keyword>
<dbReference type="InterPro" id="IPR027443">
    <property type="entry name" value="IPNS-like_sf"/>
</dbReference>
<reference evidence="1 2" key="1">
    <citation type="submission" date="2016-12" db="EMBL/GenBank/DDBJ databases">
        <title>The genomes of Aspergillus section Nigri reveals drivers in fungal speciation.</title>
        <authorList>
            <consortium name="DOE Joint Genome Institute"/>
            <person name="Vesth T.C."/>
            <person name="Nybo J."/>
            <person name="Theobald S."/>
            <person name="Brandl J."/>
            <person name="Frisvad J.C."/>
            <person name="Nielsen K.F."/>
            <person name="Lyhne E.K."/>
            <person name="Kogle M.E."/>
            <person name="Kuo A."/>
            <person name="Riley R."/>
            <person name="Clum A."/>
            <person name="Nolan M."/>
            <person name="Lipzen A."/>
            <person name="Salamov A."/>
            <person name="Henrissat B."/>
            <person name="Wiebenga A."/>
            <person name="De Vries R.P."/>
            <person name="Grigoriev I.V."/>
            <person name="Mortensen U.H."/>
            <person name="Andersen M.R."/>
            <person name="Baker S.E."/>
        </authorList>
    </citation>
    <scope>NUCLEOTIDE SEQUENCE [LARGE SCALE GENOMIC DNA]</scope>
    <source>
        <strain evidence="1 2">CBS 121591</strain>
    </source>
</reference>
<dbReference type="EMBL" id="KZ821675">
    <property type="protein sequence ID" value="PYH86734.1"/>
    <property type="molecule type" value="Genomic_DNA"/>
</dbReference>
<organism evidence="1 2">
    <name type="scientific">Aspergillus uvarum CBS 121591</name>
    <dbReference type="NCBI Taxonomy" id="1448315"/>
    <lineage>
        <taxon>Eukaryota</taxon>
        <taxon>Fungi</taxon>
        <taxon>Dikarya</taxon>
        <taxon>Ascomycota</taxon>
        <taxon>Pezizomycotina</taxon>
        <taxon>Eurotiomycetes</taxon>
        <taxon>Eurotiomycetidae</taxon>
        <taxon>Eurotiales</taxon>
        <taxon>Aspergillaceae</taxon>
        <taxon>Aspergillus</taxon>
        <taxon>Aspergillus subgen. Circumdati</taxon>
    </lineage>
</organism>
<dbReference type="Gene3D" id="2.60.120.330">
    <property type="entry name" value="B-lactam Antibiotic, Isopenicillin N Synthase, Chain"/>
    <property type="match status" value="1"/>
</dbReference>
<name>A0A319CNJ5_9EURO</name>
<dbReference type="VEuPathDB" id="FungiDB:BO82DRAFT_397311"/>
<dbReference type="STRING" id="1448315.A0A319CNJ5"/>
<dbReference type="GeneID" id="37141660"/>
<dbReference type="RefSeq" id="XP_025496934.1">
    <property type="nucleotide sequence ID" value="XM_025638918.1"/>
</dbReference>
<protein>
    <recommendedName>
        <fullName evidence="3">Clavaminate synthase-like protein</fullName>
    </recommendedName>
</protein>
<dbReference type="OrthoDB" id="627829at2759"/>
<evidence type="ECO:0008006" key="3">
    <source>
        <dbReference type="Google" id="ProtNLM"/>
    </source>
</evidence>
<gene>
    <name evidence="1" type="ORF">BO82DRAFT_397311</name>
</gene>
<evidence type="ECO:0000313" key="2">
    <source>
        <dbReference type="Proteomes" id="UP000248340"/>
    </source>
</evidence>